<evidence type="ECO:0000256" key="1">
    <source>
        <dbReference type="ARBA" id="ARBA00022617"/>
    </source>
</evidence>
<keyword evidence="3" id="KW-0732">Signal</keyword>
<dbReference type="STRING" id="596152.DesU5LDRAFT_2971"/>
<keyword evidence="6" id="KW-1133">Transmembrane helix</keyword>
<gene>
    <name evidence="8" type="ORF">DesU5LDRAFT_2971</name>
</gene>
<feature type="transmembrane region" description="Helical" evidence="6">
    <location>
        <begin position="15"/>
        <end position="40"/>
    </location>
</feature>
<keyword evidence="6" id="KW-0812">Transmembrane</keyword>
<dbReference type="eggNOG" id="COG2010">
    <property type="taxonomic scope" value="Bacteria"/>
</dbReference>
<dbReference type="Gene3D" id="3.90.10.10">
    <property type="entry name" value="Cytochrome C3"/>
    <property type="match status" value="1"/>
</dbReference>
<protein>
    <submittedName>
        <fullName evidence="8">Cytochrome bd-type quinol oxidase, subunit 1</fullName>
    </submittedName>
</protein>
<dbReference type="InterPro" id="IPR009056">
    <property type="entry name" value="Cyt_c-like_dom"/>
</dbReference>
<accession>I2Q4A7</accession>
<evidence type="ECO:0000256" key="2">
    <source>
        <dbReference type="ARBA" id="ARBA00022723"/>
    </source>
</evidence>
<keyword evidence="6" id="KW-0472">Membrane</keyword>
<evidence type="ECO:0000259" key="7">
    <source>
        <dbReference type="PROSITE" id="PS51007"/>
    </source>
</evidence>
<dbReference type="GO" id="GO:0016491">
    <property type="term" value="F:oxidoreductase activity"/>
    <property type="evidence" value="ECO:0007669"/>
    <property type="project" value="TreeGrafter"/>
</dbReference>
<evidence type="ECO:0000256" key="6">
    <source>
        <dbReference type="SAM" id="Phobius"/>
    </source>
</evidence>
<dbReference type="PANTHER" id="PTHR35038">
    <property type="entry name" value="DISSIMILATORY SULFITE REDUCTASE SIRA"/>
    <property type="match status" value="1"/>
</dbReference>
<dbReference type="GO" id="GO:0046872">
    <property type="term" value="F:metal ion binding"/>
    <property type="evidence" value="ECO:0007669"/>
    <property type="project" value="UniProtKB-KW"/>
</dbReference>
<dbReference type="GO" id="GO:0009055">
    <property type="term" value="F:electron transfer activity"/>
    <property type="evidence" value="ECO:0007669"/>
    <property type="project" value="InterPro"/>
</dbReference>
<dbReference type="EMBL" id="JH600068">
    <property type="protein sequence ID" value="EIG54613.1"/>
    <property type="molecule type" value="Genomic_DNA"/>
</dbReference>
<evidence type="ECO:0000313" key="8">
    <source>
        <dbReference type="EMBL" id="EIG54613.1"/>
    </source>
</evidence>
<feature type="transmembrane region" description="Helical" evidence="6">
    <location>
        <begin position="63"/>
        <end position="86"/>
    </location>
</feature>
<evidence type="ECO:0000256" key="3">
    <source>
        <dbReference type="ARBA" id="ARBA00022729"/>
    </source>
</evidence>
<dbReference type="Pfam" id="PF13435">
    <property type="entry name" value="Cytochrome_C554"/>
    <property type="match status" value="1"/>
</dbReference>
<evidence type="ECO:0000256" key="4">
    <source>
        <dbReference type="ARBA" id="ARBA00023004"/>
    </source>
</evidence>
<dbReference type="GO" id="GO:0020037">
    <property type="term" value="F:heme binding"/>
    <property type="evidence" value="ECO:0007669"/>
    <property type="project" value="InterPro"/>
</dbReference>
<dbReference type="PANTHER" id="PTHR35038:SF6">
    <property type="entry name" value="SURFACE LOCALIZED DECAHEME CYTOCHROME C LIPOPROTEIN"/>
    <property type="match status" value="1"/>
</dbReference>
<proteinExistence type="predicted"/>
<dbReference type="Gene3D" id="1.10.760.10">
    <property type="entry name" value="Cytochrome c-like domain"/>
    <property type="match status" value="1"/>
</dbReference>
<dbReference type="InterPro" id="IPR036909">
    <property type="entry name" value="Cyt_c-like_dom_sf"/>
</dbReference>
<dbReference type="OrthoDB" id="9795893at2"/>
<dbReference type="Gene3D" id="1.10.1130.10">
    <property type="entry name" value="Flavocytochrome C3, Chain A"/>
    <property type="match status" value="1"/>
</dbReference>
<dbReference type="SUPFAM" id="SSF48695">
    <property type="entry name" value="Multiheme cytochromes"/>
    <property type="match status" value="2"/>
</dbReference>
<feature type="transmembrane region" description="Helical" evidence="6">
    <location>
        <begin position="215"/>
        <end position="235"/>
    </location>
</feature>
<organism evidence="8">
    <name type="scientific">Desulfovibrio sp. U5L</name>
    <dbReference type="NCBI Taxonomy" id="596152"/>
    <lineage>
        <taxon>Bacteria</taxon>
        <taxon>Pseudomonadati</taxon>
        <taxon>Thermodesulfobacteriota</taxon>
        <taxon>Desulfovibrionia</taxon>
        <taxon>Desulfovibrionales</taxon>
        <taxon>Desulfovibrionaceae</taxon>
        <taxon>Desulfovibrio</taxon>
    </lineage>
</organism>
<evidence type="ECO:0000256" key="5">
    <source>
        <dbReference type="PROSITE-ProRule" id="PRU00433"/>
    </source>
</evidence>
<keyword evidence="1 5" id="KW-0349">Heme</keyword>
<dbReference type="InterPro" id="IPR036280">
    <property type="entry name" value="Multihaem_cyt_sf"/>
</dbReference>
<dbReference type="Pfam" id="PF13442">
    <property type="entry name" value="Cytochrome_CBB3"/>
    <property type="match status" value="1"/>
</dbReference>
<feature type="domain" description="Cytochrome c" evidence="7">
    <location>
        <begin position="351"/>
        <end position="528"/>
    </location>
</feature>
<feature type="transmembrane region" description="Helical" evidence="6">
    <location>
        <begin position="135"/>
        <end position="157"/>
    </location>
</feature>
<reference evidence="8" key="1">
    <citation type="submission" date="2011-11" db="EMBL/GenBank/DDBJ databases">
        <title>Improved High-Quality Draft sequence of Desulfovibrio sp. U5L.</title>
        <authorList>
            <consortium name="US DOE Joint Genome Institute"/>
            <person name="Lucas S."/>
            <person name="Han J."/>
            <person name="Lapidus A."/>
            <person name="Cheng J.-F."/>
            <person name="Goodwin L."/>
            <person name="Pitluck S."/>
            <person name="Peters L."/>
            <person name="Ovchinnikova G."/>
            <person name="Held B."/>
            <person name="Detter J.C."/>
            <person name="Han C."/>
            <person name="Tapia R."/>
            <person name="Land M."/>
            <person name="Hauser L."/>
            <person name="Kyrpides N."/>
            <person name="Ivanova N."/>
            <person name="Pagani I."/>
            <person name="Gabster J."/>
            <person name="Walker C."/>
            <person name="Stolyar S."/>
            <person name="Stahl D."/>
            <person name="Arkin A."/>
            <person name="Dehal P."/>
            <person name="Hazen T."/>
            <person name="Woyke T."/>
        </authorList>
    </citation>
    <scope>NUCLEOTIDE SEQUENCE [LARGE SCALE GENOMIC DNA]</scope>
    <source>
        <strain evidence="8">U5L</strain>
    </source>
</reference>
<feature type="transmembrane region" description="Helical" evidence="6">
    <location>
        <begin position="286"/>
        <end position="304"/>
    </location>
</feature>
<dbReference type="eggNOG" id="COG1271">
    <property type="taxonomic scope" value="Bacteria"/>
</dbReference>
<dbReference type="HOGENOM" id="CLU_344439_0_0_7"/>
<name>I2Q4A7_9BACT</name>
<dbReference type="AlphaFoldDB" id="I2Q4A7"/>
<dbReference type="SUPFAM" id="SSF46626">
    <property type="entry name" value="Cytochrome c"/>
    <property type="match status" value="1"/>
</dbReference>
<feature type="transmembrane region" description="Helical" evidence="6">
    <location>
        <begin position="255"/>
        <end position="274"/>
    </location>
</feature>
<sequence>MDFPIWQTGAFGGGFFIILIAVLHVFVAHFAVGGGLFLVLTEAKARKAGSAPIMAYLHRHTRFFLLLTMVFGALSGVGIWFTISVLSPQATLVLVRTFVWGWATEWTFFAGEIAALLVYYYGFDRLEPARHQVVGFFYFLFAWLSLFTVNGIIGFMLTPGQWPVTLDFWDGLFNPTFLPSLVLRTAMALLLAGLFGFGTALGIRDEEARETMLRAACRWVVYAAPVLLLSGWWYVGVLPPSVRDFVLRRSTEMPALRLAYPVLLLAVGAGSLALATRLPLPVRRALAALLLLCGLGLIGTFETLREAARKPWLISGLVWSTDLRPAQAAPYDAPFLPRTKWAGVREVTAENRLAAGHALYTAQCLACHAVGGPFKDIRNYTKQIGAEGISAFLAGQGKLFTQMPPFLGSTAEREALAAYVAEGLNGRPPEKDEPVAVEPATVDLPPFDPDTATHLLLSFNSLGVVAMAGCDGSFTLAVPGNTLSAVLIKRDVTPEVVTADVTLTYEAPAGFKHPSKRSDFWKYAKSLTGHELAPDISTTGLGPDGTMTAGDKVFAAAGIPVTPYPDTGGVNPYPVFTVTAKDPATGAVLATTRAVAPAATEMRCFTCHGGGFAVAGTTGVAPDTARDILSVHDKRNGTALAAKAAAGQPVACQSCHPDAGPNAGPEAKGLPELLSLSAAVHGFHANYMTGSDETACAKCHPTSPTGVTQAQRDNHNAAGIGCPRCHGFLEDHALSLLAAEKAAGKKAAAWLMAPLAPRSAPDVAAIHPRAAWTQEPDCLTCHKDFTRPAKNATAFNTWTKDASGLFRNRREDTGNIPCAACHGSPHATSVAVNDYGLDVNNIAPMQYMGAPGVLGSGKRCDVCHTVPMEGGDVHHANMEQ</sequence>
<feature type="transmembrane region" description="Helical" evidence="6">
    <location>
        <begin position="177"/>
        <end position="203"/>
    </location>
</feature>
<dbReference type="InterPro" id="IPR023155">
    <property type="entry name" value="Cyt_c-552/4"/>
</dbReference>
<keyword evidence="4 5" id="KW-0408">Iron</keyword>
<feature type="transmembrane region" description="Helical" evidence="6">
    <location>
        <begin position="106"/>
        <end position="123"/>
    </location>
</feature>
<dbReference type="InterPro" id="IPR051829">
    <property type="entry name" value="Multiheme_Cytochr_ET"/>
</dbReference>
<keyword evidence="2 5" id="KW-0479">Metal-binding</keyword>
<dbReference type="PROSITE" id="PS51007">
    <property type="entry name" value="CYTC"/>
    <property type="match status" value="1"/>
</dbReference>